<organism evidence="1">
    <name type="scientific">Ixodes ricinus</name>
    <name type="common">Common tick</name>
    <name type="synonym">Acarus ricinus</name>
    <dbReference type="NCBI Taxonomy" id="34613"/>
    <lineage>
        <taxon>Eukaryota</taxon>
        <taxon>Metazoa</taxon>
        <taxon>Ecdysozoa</taxon>
        <taxon>Arthropoda</taxon>
        <taxon>Chelicerata</taxon>
        <taxon>Arachnida</taxon>
        <taxon>Acari</taxon>
        <taxon>Parasitiformes</taxon>
        <taxon>Ixodida</taxon>
        <taxon>Ixodoidea</taxon>
        <taxon>Ixodidae</taxon>
        <taxon>Ixodinae</taxon>
        <taxon>Ixodes</taxon>
    </lineage>
</organism>
<evidence type="ECO:0000313" key="1">
    <source>
        <dbReference type="EMBL" id="MXU89771.1"/>
    </source>
</evidence>
<name>A0A6B0UJK7_IXORI</name>
<proteinExistence type="predicted"/>
<accession>A0A6B0UJK7</accession>
<protein>
    <submittedName>
        <fullName evidence="1">Putative secreted protein</fullName>
    </submittedName>
</protein>
<sequence>MQRWLSTLQCSCGAPVRASGLGCCSVECPDKRLAEGTSETPLMELRAFLTTSAAHLSPTSAPRNLGRIEGRINNQHRWGQAVERKIWTPSCVAPAQSPNTVSQWARPLVK</sequence>
<dbReference type="EMBL" id="GIFC01007688">
    <property type="protein sequence ID" value="MXU89771.1"/>
    <property type="molecule type" value="Transcribed_RNA"/>
</dbReference>
<reference evidence="1" key="1">
    <citation type="submission" date="2019-12" db="EMBL/GenBank/DDBJ databases">
        <title>An insight into the sialome of adult female Ixodes ricinus ticks feeding for 6 days.</title>
        <authorList>
            <person name="Perner J."/>
            <person name="Ribeiro J.M.C."/>
        </authorList>
    </citation>
    <scope>NUCLEOTIDE SEQUENCE</scope>
    <source>
        <strain evidence="1">Semi-engorged</strain>
        <tissue evidence="1">Salivary glands</tissue>
    </source>
</reference>
<dbReference type="AlphaFoldDB" id="A0A6B0UJK7"/>